<evidence type="ECO:0000313" key="3">
    <source>
        <dbReference type="Proteomes" id="UP000265520"/>
    </source>
</evidence>
<reference evidence="2 3" key="1">
    <citation type="journal article" date="2018" name="Front. Plant Sci.">
        <title>Red Clover (Trifolium pratense) and Zigzag Clover (T. medium) - A Picture of Genomic Similarities and Differences.</title>
        <authorList>
            <person name="Dluhosova J."/>
            <person name="Istvanek J."/>
            <person name="Nedelnik J."/>
            <person name="Repkova J."/>
        </authorList>
    </citation>
    <scope>NUCLEOTIDE SEQUENCE [LARGE SCALE GENOMIC DNA]</scope>
    <source>
        <strain evidence="3">cv. 10/8</strain>
        <tissue evidence="2">Leaf</tissue>
    </source>
</reference>
<feature type="non-terminal residue" evidence="2">
    <location>
        <position position="1"/>
    </location>
</feature>
<feature type="non-terminal residue" evidence="2">
    <location>
        <position position="57"/>
    </location>
</feature>
<dbReference type="AlphaFoldDB" id="A0A392P915"/>
<protein>
    <submittedName>
        <fullName evidence="2">Putative GPI-anchored protein PB15E9.01c-like</fullName>
    </submittedName>
</protein>
<evidence type="ECO:0000256" key="1">
    <source>
        <dbReference type="SAM" id="MobiDB-lite"/>
    </source>
</evidence>
<feature type="region of interest" description="Disordered" evidence="1">
    <location>
        <begin position="1"/>
        <end position="27"/>
    </location>
</feature>
<feature type="compositionally biased region" description="Basic and acidic residues" evidence="1">
    <location>
        <begin position="1"/>
        <end position="10"/>
    </location>
</feature>
<proteinExistence type="predicted"/>
<accession>A0A392P915</accession>
<comment type="caution">
    <text evidence="2">The sequence shown here is derived from an EMBL/GenBank/DDBJ whole genome shotgun (WGS) entry which is preliminary data.</text>
</comment>
<dbReference type="Proteomes" id="UP000265520">
    <property type="component" value="Unassembled WGS sequence"/>
</dbReference>
<sequence length="57" mass="6265">SEADCKDRKGLKLGGSNRKGGLFERTDNNVIGQEKDLRRWSSQHSAVQVSDCFAATP</sequence>
<dbReference type="EMBL" id="LXQA010065253">
    <property type="protein sequence ID" value="MCI07405.1"/>
    <property type="molecule type" value="Genomic_DNA"/>
</dbReference>
<organism evidence="2 3">
    <name type="scientific">Trifolium medium</name>
    <dbReference type="NCBI Taxonomy" id="97028"/>
    <lineage>
        <taxon>Eukaryota</taxon>
        <taxon>Viridiplantae</taxon>
        <taxon>Streptophyta</taxon>
        <taxon>Embryophyta</taxon>
        <taxon>Tracheophyta</taxon>
        <taxon>Spermatophyta</taxon>
        <taxon>Magnoliopsida</taxon>
        <taxon>eudicotyledons</taxon>
        <taxon>Gunneridae</taxon>
        <taxon>Pentapetalae</taxon>
        <taxon>rosids</taxon>
        <taxon>fabids</taxon>
        <taxon>Fabales</taxon>
        <taxon>Fabaceae</taxon>
        <taxon>Papilionoideae</taxon>
        <taxon>50 kb inversion clade</taxon>
        <taxon>NPAAA clade</taxon>
        <taxon>Hologalegina</taxon>
        <taxon>IRL clade</taxon>
        <taxon>Trifolieae</taxon>
        <taxon>Trifolium</taxon>
    </lineage>
</organism>
<evidence type="ECO:0000313" key="2">
    <source>
        <dbReference type="EMBL" id="MCI07405.1"/>
    </source>
</evidence>
<keyword evidence="3" id="KW-1185">Reference proteome</keyword>
<name>A0A392P915_9FABA</name>